<evidence type="ECO:0008006" key="6">
    <source>
        <dbReference type="Google" id="ProtNLM"/>
    </source>
</evidence>
<sequence length="1661" mass="183711">MKTVRCFFLFLIFFFLIDSSAEASKWFASPSGSNFNSGKSEESPFSIQFAFSATSPISPGDTLFLLDGVYEGNFTLDKSGTASSPIYILPKTKGKAIIDPGKNRTGETGITVNASNVWLIDLHVTSSSTEKREDLGNSVPYEAGISVFGNNVKLINCWIYDIPGGGLQLWRPGLNLEVYGCVIFNNGSQATTRGTGHGMYVQHDDPDFPKVLRNNVVFNNASQGINIYTTNPPNGGVISHENTAFNTGSIANFNSFVHRPPHNFTIGSENNLSYSMQVFDNIFYSDLQGGRLTSDRLRNVTLGREYKPNRDFRFYDNLIYGGGNQLEIQPLETLRLFGNKFYNVHGKFFQFLVLPDALPDVVWNENQYFQTSSDGAPFTSTDFTTWKSASGFDLNSSLNLALPTQPEIRVIRNRYDQNRFYVTILNFSKQPEISVDFSGFGINSSAEFEAIDLQNPFDELTKIAGDLATGKISFPMTNQVALAPKGNMPHQPVHTDETFAVFQVQFRELLSIPEFKDTAQVYLDENGVGRISPSILLSNQPSDDFTYDYSIGPEVNCTNLGFSDLIVTATQVQGSTVVKDTIKLSVLDTIPPRFDAADAYVIFDPTIGKAEYSIGDFDVVLPEDNCDRYFRVDIDGPEITCALLGTNWDSYQKFPVKIIVADQSGNESIRNVYVHISNIQESKKVSISSLKPLDESGSILRLGNEMEYQILAWFKDGELIPNQKGKELNISTPGRYHARLLLSTGCEVSSRDFYFETNFPPRIETVDLSLDEAGKATLGLLDIFENEPFEPGFWSLSISEFSCADLGQEVVKVSYKPELIPTSPQISSMIEFWVKVNIKDELAPTANFKDVSYPFDLTLGELSFNPQDFIAGLPEDNCASESVSVTLSKSSVTCADVDSERVNYPIDLDVILTDASGNRTVYTTFALLNLFESKKVSLRQSGILFSGNTVELILGDELEFEVVEWRKDLGTIPGEKGKVLSVDQPGVYAAVLQLKNGCTVSSQVLEVIEREEGFPEVKSIVEINLNENGIALLKPEDCFEKWPLDGDYEISLSKREFSCENLGANQIILTLQDAQGLSNEFQVQIQIKDLLPPILSTRIPSLNFDLLKGELTLNPEDFVESLTDNCSIQSLQLNKSKITCEDYDLLQEVILTATDQSGNSVSKALTFSVNPIESQKISISPESGASYTEGQVVEIRLGEEFDFVVLGWYRNGELLAGQKGKAIAVEKAGTYWAELIPEGGGCLVESKKTEIQFNALPFGEIKESVSLVLGSEGKADLKPYDVFVSWPLSDPNLTVTLQQSGFTCADLGEKIIGIVIKNPSGQTWDRSIQVNVKDTTAPVLKPKNLNLELGVTKGTVSLNPDMVLESATDNCGIKEVTLDRQSFSCEDLGKTFTIKIRAVDQSENVAEAVTTVTVQRVENLPVLLQGVEEICSGEEAMLELSSEASFEVIRWRRNGVEIPDQTGKTLSTQEPGNYHAVIRYSGGCISESNTFEVKVNPLPEGEIEVDGNILRAPEGNYTYQWFRNGQVISSATSRTLTVDQMGEYEVELTSSSGCSARLEPVTLTISSIGVPLARKALELKIYPNPAREKVRLGLEGDILENQEMEIRVFDQNGKDMSRLVQSFFLDSQSIDLYLNDLAPGTYLVWVLGSRQQSFFGKLVIQ</sequence>
<dbReference type="InterPro" id="IPR012334">
    <property type="entry name" value="Pectin_lyas_fold"/>
</dbReference>
<comment type="caution">
    <text evidence="4">The sequence shown here is derived from an EMBL/GenBank/DDBJ whole genome shotgun (WGS) entry which is preliminary data.</text>
</comment>
<feature type="domain" description="Secretion system C-terminal sorting" evidence="3">
    <location>
        <begin position="1581"/>
        <end position="1660"/>
    </location>
</feature>
<dbReference type="Pfam" id="PF18962">
    <property type="entry name" value="Por_Secre_tail"/>
    <property type="match status" value="1"/>
</dbReference>
<protein>
    <recommendedName>
        <fullName evidence="6">T9SS type A sorting domain-containing protein</fullName>
    </recommendedName>
</protein>
<feature type="chain" id="PRO_5045986970" description="T9SS type A sorting domain-containing protein" evidence="1">
    <location>
        <begin position="24"/>
        <end position="1661"/>
    </location>
</feature>
<dbReference type="NCBIfam" id="TIGR04183">
    <property type="entry name" value="Por_Secre_tail"/>
    <property type="match status" value="1"/>
</dbReference>
<evidence type="ECO:0000313" key="5">
    <source>
        <dbReference type="Proteomes" id="UP001307705"/>
    </source>
</evidence>
<evidence type="ECO:0000256" key="1">
    <source>
        <dbReference type="SAM" id="SignalP"/>
    </source>
</evidence>
<name>A0ABQ6PXH7_9BACT</name>
<dbReference type="Pfam" id="PF13229">
    <property type="entry name" value="Beta_helix"/>
    <property type="match status" value="1"/>
</dbReference>
<dbReference type="InterPro" id="IPR013783">
    <property type="entry name" value="Ig-like_fold"/>
</dbReference>
<proteinExistence type="predicted"/>
<feature type="domain" description="Right handed beta helix" evidence="2">
    <location>
        <begin position="140"/>
        <end position="249"/>
    </location>
</feature>
<dbReference type="InterPro" id="IPR039448">
    <property type="entry name" value="Beta_helix"/>
</dbReference>
<dbReference type="EMBL" id="BTPE01000003">
    <property type="protein sequence ID" value="GMQ32659.1"/>
    <property type="molecule type" value="Genomic_DNA"/>
</dbReference>
<keyword evidence="1" id="KW-0732">Signal</keyword>
<dbReference type="Gene3D" id="2.60.40.10">
    <property type="entry name" value="Immunoglobulins"/>
    <property type="match status" value="1"/>
</dbReference>
<dbReference type="InterPro" id="IPR011050">
    <property type="entry name" value="Pectin_lyase_fold/virulence"/>
</dbReference>
<evidence type="ECO:0000313" key="4">
    <source>
        <dbReference type="EMBL" id="GMQ32659.1"/>
    </source>
</evidence>
<organism evidence="4 5">
    <name type="scientific">Algoriphagus taiwanensis</name>
    <dbReference type="NCBI Taxonomy" id="1445656"/>
    <lineage>
        <taxon>Bacteria</taxon>
        <taxon>Pseudomonadati</taxon>
        <taxon>Bacteroidota</taxon>
        <taxon>Cytophagia</taxon>
        <taxon>Cytophagales</taxon>
        <taxon>Cyclobacteriaceae</taxon>
        <taxon>Algoriphagus</taxon>
    </lineage>
</organism>
<keyword evidence="5" id="KW-1185">Reference proteome</keyword>
<dbReference type="SUPFAM" id="SSF51126">
    <property type="entry name" value="Pectin lyase-like"/>
    <property type="match status" value="1"/>
</dbReference>
<evidence type="ECO:0000259" key="3">
    <source>
        <dbReference type="Pfam" id="PF18962"/>
    </source>
</evidence>
<reference evidence="4 5" key="1">
    <citation type="submission" date="2023-08" db="EMBL/GenBank/DDBJ databases">
        <title>Draft genome sequence of Algoriphagus taiwanensis.</title>
        <authorList>
            <person name="Takatani N."/>
            <person name="Hosokawa M."/>
            <person name="Sawabe T."/>
        </authorList>
    </citation>
    <scope>NUCLEOTIDE SEQUENCE [LARGE SCALE GENOMIC DNA]</scope>
    <source>
        <strain evidence="4 5">JCM 19755</strain>
    </source>
</reference>
<dbReference type="Proteomes" id="UP001307705">
    <property type="component" value="Unassembled WGS sequence"/>
</dbReference>
<accession>A0ABQ6PXH7</accession>
<dbReference type="Gene3D" id="2.160.20.10">
    <property type="entry name" value="Single-stranded right-handed beta-helix, Pectin lyase-like"/>
    <property type="match status" value="1"/>
</dbReference>
<evidence type="ECO:0000259" key="2">
    <source>
        <dbReference type="Pfam" id="PF13229"/>
    </source>
</evidence>
<feature type="signal peptide" evidence="1">
    <location>
        <begin position="1"/>
        <end position="23"/>
    </location>
</feature>
<gene>
    <name evidence="4" type="ORF">Ataiwa_09310</name>
</gene>
<dbReference type="InterPro" id="IPR026444">
    <property type="entry name" value="Secre_tail"/>
</dbReference>